<dbReference type="Gene3D" id="3.40.430.10">
    <property type="entry name" value="Dihydrofolate Reductase, subunit A"/>
    <property type="match status" value="1"/>
</dbReference>
<dbReference type="EMBL" id="JAVREO010000009">
    <property type="protein sequence ID" value="MDT0268046.1"/>
    <property type="molecule type" value="Genomic_DNA"/>
</dbReference>
<reference evidence="3" key="1">
    <citation type="submission" date="2023-07" db="EMBL/GenBank/DDBJ databases">
        <title>30 novel species of actinomycetes from the DSMZ collection.</title>
        <authorList>
            <person name="Nouioui I."/>
        </authorList>
    </citation>
    <scope>NUCLEOTIDE SEQUENCE [LARGE SCALE GENOMIC DNA]</scope>
    <source>
        <strain evidence="3">DSM 44915</strain>
    </source>
</reference>
<dbReference type="Proteomes" id="UP001183410">
    <property type="component" value="Unassembled WGS sequence"/>
</dbReference>
<evidence type="ECO:0000313" key="3">
    <source>
        <dbReference type="Proteomes" id="UP001183410"/>
    </source>
</evidence>
<feature type="domain" description="Bacterial bifunctional deaminase-reductase C-terminal" evidence="1">
    <location>
        <begin position="5"/>
        <end position="180"/>
    </location>
</feature>
<comment type="caution">
    <text evidence="2">The sequence shown here is derived from an EMBL/GenBank/DDBJ whole genome shotgun (WGS) entry which is preliminary data.</text>
</comment>
<dbReference type="Pfam" id="PF01872">
    <property type="entry name" value="RibD_C"/>
    <property type="match status" value="1"/>
</dbReference>
<keyword evidence="3" id="KW-1185">Reference proteome</keyword>
<gene>
    <name evidence="2" type="ORF">RM844_17330</name>
</gene>
<dbReference type="PANTHER" id="PTHR38011:SF11">
    <property type="entry name" value="2,5-DIAMINO-6-RIBOSYLAMINO-4(3H)-PYRIMIDINONE 5'-PHOSPHATE REDUCTASE"/>
    <property type="match status" value="1"/>
</dbReference>
<dbReference type="PANTHER" id="PTHR38011">
    <property type="entry name" value="DIHYDROFOLATE REDUCTASE FAMILY PROTEIN (AFU_ORTHOLOGUE AFUA_8G06820)"/>
    <property type="match status" value="1"/>
</dbReference>
<name>A0ABU2JSS9_9ACTN</name>
<dbReference type="SUPFAM" id="SSF53597">
    <property type="entry name" value="Dihydrofolate reductase-like"/>
    <property type="match status" value="1"/>
</dbReference>
<evidence type="ECO:0000313" key="2">
    <source>
        <dbReference type="EMBL" id="MDT0268046.1"/>
    </source>
</evidence>
<accession>A0ABU2JSS9</accession>
<dbReference type="InterPro" id="IPR050765">
    <property type="entry name" value="Riboflavin_Biosynth_HTPR"/>
</dbReference>
<protein>
    <submittedName>
        <fullName evidence="2">Dihydrofolate reductase family protein</fullName>
    </submittedName>
</protein>
<dbReference type="InterPro" id="IPR024072">
    <property type="entry name" value="DHFR-like_dom_sf"/>
</dbReference>
<dbReference type="RefSeq" id="WP_311668131.1">
    <property type="nucleotide sequence ID" value="NZ_JAVREO010000009.1"/>
</dbReference>
<evidence type="ECO:0000259" key="1">
    <source>
        <dbReference type="Pfam" id="PF01872"/>
    </source>
</evidence>
<proteinExistence type="predicted"/>
<organism evidence="2 3">
    <name type="scientific">Streptomyces chisholmiae</name>
    <dbReference type="NCBI Taxonomy" id="3075540"/>
    <lineage>
        <taxon>Bacteria</taxon>
        <taxon>Bacillati</taxon>
        <taxon>Actinomycetota</taxon>
        <taxon>Actinomycetes</taxon>
        <taxon>Kitasatosporales</taxon>
        <taxon>Streptomycetaceae</taxon>
        <taxon>Streptomyces</taxon>
    </lineage>
</organism>
<sequence>MRTLAITQNITVDGSVEMLTDWFDPRGHGDVDNDDLLAETRRQDSQADALLLGRRTFEDFRSYWPEQTDDPTGIADYLNEVHKYVVSTTLQAPEWVNSTILDADPVAEVAELKERATGLDIVVTGSITLSHALIRAGLVDEYRLFVHPAVQGRGRRLFPEDHEIPRLRLLENKTFRGGVTFQRYAPAS</sequence>
<dbReference type="InterPro" id="IPR002734">
    <property type="entry name" value="RibDG_C"/>
</dbReference>